<evidence type="ECO:0000313" key="1">
    <source>
        <dbReference type="EMBL" id="SDS73335.1"/>
    </source>
</evidence>
<dbReference type="EMBL" id="LT629770">
    <property type="protein sequence ID" value="SDS73335.1"/>
    <property type="molecule type" value="Genomic_DNA"/>
</dbReference>
<dbReference type="GO" id="GO:0016757">
    <property type="term" value="F:glycosyltransferase activity"/>
    <property type="evidence" value="ECO:0007669"/>
    <property type="project" value="TreeGrafter"/>
</dbReference>
<dbReference type="CDD" id="cd03801">
    <property type="entry name" value="GT4_PimA-like"/>
    <property type="match status" value="1"/>
</dbReference>
<dbReference type="Proteomes" id="UP000182126">
    <property type="component" value="Chromosome I"/>
</dbReference>
<dbReference type="PANTHER" id="PTHR12526">
    <property type="entry name" value="GLYCOSYLTRANSFERASE"/>
    <property type="match status" value="1"/>
</dbReference>
<protein>
    <submittedName>
        <fullName evidence="1">Glycosyl transferases group 1</fullName>
    </submittedName>
</protein>
<dbReference type="Pfam" id="PF13692">
    <property type="entry name" value="Glyco_trans_1_4"/>
    <property type="match status" value="1"/>
</dbReference>
<reference evidence="1 2" key="1">
    <citation type="submission" date="2016-10" db="EMBL/GenBank/DDBJ databases">
        <authorList>
            <person name="de Groot N.N."/>
        </authorList>
    </citation>
    <scope>NUCLEOTIDE SEQUENCE [LARGE SCALE GENOMIC DNA]</scope>
    <source>
        <strain evidence="1 2">DSM 15019</strain>
    </source>
</reference>
<sequence>MGLVVSEDSPALSVTWAHRAEQSASVWARAHARGEVPSVWPYGLDALRDHAVVEVDELPDPGRIARLRARAGLGPRPRAGLAIAWDENTAYRLQILRPRTRYAAGVIWLTDMAAAGAAPGRLVTMLRAATALWVLSEAQVVPLQRLLGSGGPRVFVVPFGIDHEFFSAHPPTATPRIVSAGNDRDRDPATLYAALALVLAARPGVDVVVQSPSALPPPEGVRLVRRLPHTELRDLYATASVVVTATRPNLHASGMTVALEALATARPVVVSDTPGMRDYVSTRTGALVPPGEPEALAEALIGMLDDPDRAAALGQQGRIEVEQRFTTRTMVDALVRGLRADV</sequence>
<accession>A0A1H1ULI7</accession>
<dbReference type="SUPFAM" id="SSF53756">
    <property type="entry name" value="UDP-Glycosyltransferase/glycogen phosphorylase"/>
    <property type="match status" value="1"/>
</dbReference>
<organism evidence="1 2">
    <name type="scientific">Microbacterium paraoxydans</name>
    <dbReference type="NCBI Taxonomy" id="199592"/>
    <lineage>
        <taxon>Bacteria</taxon>
        <taxon>Bacillati</taxon>
        <taxon>Actinomycetota</taxon>
        <taxon>Actinomycetes</taxon>
        <taxon>Micrococcales</taxon>
        <taxon>Microbacteriaceae</taxon>
        <taxon>Microbacterium</taxon>
    </lineage>
</organism>
<keyword evidence="1" id="KW-0808">Transferase</keyword>
<evidence type="ECO:0000313" key="2">
    <source>
        <dbReference type="Proteomes" id="UP000182126"/>
    </source>
</evidence>
<name>A0A1H1ULI7_9MICO</name>
<dbReference type="AlphaFoldDB" id="A0A1H1ULI7"/>
<gene>
    <name evidence="1" type="ORF">SAMN04489809_2539</name>
</gene>
<proteinExistence type="predicted"/>
<dbReference type="PANTHER" id="PTHR12526:SF590">
    <property type="entry name" value="ALPHA-MALTOSE-1-PHOSPHATE SYNTHASE"/>
    <property type="match status" value="1"/>
</dbReference>
<dbReference type="Gene3D" id="3.40.50.2000">
    <property type="entry name" value="Glycogen Phosphorylase B"/>
    <property type="match status" value="2"/>
</dbReference>